<evidence type="ECO:0000313" key="1">
    <source>
        <dbReference type="EMBL" id="RZD19327.1"/>
    </source>
</evidence>
<reference evidence="1 2" key="1">
    <citation type="journal article" date="2019" name="ISME J.">
        <title>Insights into ecological role of a new deltaproteobacterial order Candidatus Acidulodesulfobacterales by metagenomics and metatranscriptomics.</title>
        <authorList>
            <person name="Tan S."/>
            <person name="Liu J."/>
            <person name="Fang Y."/>
            <person name="Hedlund B.P."/>
            <person name="Lian Z.H."/>
            <person name="Huang L.Y."/>
            <person name="Li J.T."/>
            <person name="Huang L.N."/>
            <person name="Li W.J."/>
            <person name="Jiang H.C."/>
            <person name="Dong H.L."/>
            <person name="Shu W.S."/>
        </authorList>
    </citation>
    <scope>NUCLEOTIDE SEQUENCE [LARGE SCALE GENOMIC DNA]</scope>
    <source>
        <strain evidence="1">AP1</strain>
    </source>
</reference>
<protein>
    <submittedName>
        <fullName evidence="1">Uncharacterized protein</fullName>
    </submittedName>
</protein>
<dbReference type="AlphaFoldDB" id="A0A519BPW5"/>
<gene>
    <name evidence="1" type="ORF">EVG15_00100</name>
</gene>
<name>A0A519BPW5_9DELT</name>
<organism evidence="1 2">
    <name type="scientific">Candidatus Acididesulfobacter diazotrophicus</name>
    <dbReference type="NCBI Taxonomy" id="2597226"/>
    <lineage>
        <taxon>Bacteria</taxon>
        <taxon>Deltaproteobacteria</taxon>
        <taxon>Candidatus Acidulodesulfobacterales</taxon>
        <taxon>Candidatus Acididesulfobacter</taxon>
    </lineage>
</organism>
<accession>A0A519BPW5</accession>
<sequence>MKNQSVQTGENIYLGNDLIKLLYFYHRIFLQFKNIKQSAVKKIFRKIIKLYITDNNSNNNCNYYSDIAEILENIALETYKVDKNIFDKSKKIAENESNILDKFNIIPFLNIYNDSLPSFLYYNNINKKEAFEKAAALACNINHISKKINNIYSNNEYFDGYNMGSNITNNDINNNNKFIFITSSRYKDAGIFRLNDYLSNCLSGYSISCSFNKFNESINTSYFIGTASESENNLIKNYDKVFKDKNKIILAPHYPMIHFLKNYSQYSDFSAISATDPFETNFKYCYIYRNNLILNISSEMIVLYLSKKSSLNNLIKKFENLNKNVNIIEKFIEKNQIADDNNNADTINIKDDDVINTIDPDIYIIDKNENINKLQYIEKAILSFLAYNYKKNNNINITADDIINNLIKIVQKINKNDTNQIKKIILQSISLMEIKGLIKREISGVIKKI</sequence>
<comment type="caution">
    <text evidence="1">The sequence shown here is derived from an EMBL/GenBank/DDBJ whole genome shotgun (WGS) entry which is preliminary data.</text>
</comment>
<dbReference type="Proteomes" id="UP000319296">
    <property type="component" value="Unassembled WGS sequence"/>
</dbReference>
<dbReference type="EMBL" id="SGBB01000001">
    <property type="protein sequence ID" value="RZD19327.1"/>
    <property type="molecule type" value="Genomic_DNA"/>
</dbReference>
<evidence type="ECO:0000313" key="2">
    <source>
        <dbReference type="Proteomes" id="UP000319296"/>
    </source>
</evidence>
<proteinExistence type="predicted"/>